<evidence type="ECO:0000313" key="2">
    <source>
        <dbReference type="Proteomes" id="UP000008322"/>
    </source>
</evidence>
<organism evidence="1 2">
    <name type="scientific">Salmonella dublin (strain CT_02021853)</name>
    <dbReference type="NCBI Taxonomy" id="439851"/>
    <lineage>
        <taxon>Bacteria</taxon>
        <taxon>Pseudomonadati</taxon>
        <taxon>Pseudomonadota</taxon>
        <taxon>Gammaproteobacteria</taxon>
        <taxon>Enterobacterales</taxon>
        <taxon>Enterobacteriaceae</taxon>
        <taxon>Salmonella</taxon>
    </lineage>
</organism>
<sequence length="48" mass="5552">MGNTNYGNDCQRTWQTEKQGCLMVAFIFGINNRGEDELYTRTMAMVDK</sequence>
<protein>
    <submittedName>
        <fullName evidence="1">Uncharacterized protein</fullName>
    </submittedName>
</protein>
<gene>
    <name evidence="1" type="ordered locus">SeD_A0616</name>
</gene>
<dbReference type="AlphaFoldDB" id="A0A6C7A2Y2"/>
<dbReference type="EMBL" id="CP001144">
    <property type="protein sequence ID" value="ACH77762.1"/>
    <property type="molecule type" value="Genomic_DNA"/>
</dbReference>
<accession>A0A6C7A2Y2</accession>
<name>A0A6C7A2Y2_SALDC</name>
<dbReference type="Proteomes" id="UP000008322">
    <property type="component" value="Chromosome"/>
</dbReference>
<proteinExistence type="predicted"/>
<dbReference type="KEGG" id="sed:SeD_A0616"/>
<evidence type="ECO:0000313" key="1">
    <source>
        <dbReference type="EMBL" id="ACH77762.1"/>
    </source>
</evidence>
<reference evidence="1 2" key="1">
    <citation type="journal article" date="2011" name="J. Bacteriol.">
        <title>Comparative genomics of 28 Salmonella enterica isolates: evidence for CRISPR-mediated adaptive sublineage evolution.</title>
        <authorList>
            <person name="Fricke W.F."/>
            <person name="Mammel M.K."/>
            <person name="McDermott P.F."/>
            <person name="Tartera C."/>
            <person name="White D.G."/>
            <person name="Leclerc J.E."/>
            <person name="Ravel J."/>
            <person name="Cebula T.A."/>
        </authorList>
    </citation>
    <scope>NUCLEOTIDE SEQUENCE [LARGE SCALE GENOMIC DNA]</scope>
    <source>
        <strain evidence="1 2">CT_02021853</strain>
    </source>
</reference>